<dbReference type="PANTHER" id="PTHR13832:SF792">
    <property type="entry name" value="GM14286P"/>
    <property type="match status" value="1"/>
</dbReference>
<feature type="domain" description="PPM-type phosphatase" evidence="5">
    <location>
        <begin position="76"/>
        <end position="472"/>
    </location>
</feature>
<dbReference type="InterPro" id="IPR015655">
    <property type="entry name" value="PP2C"/>
</dbReference>
<reference evidence="6 7" key="1">
    <citation type="journal article" date="2019" name="Nat. Ecol. Evol.">
        <title>Megaphylogeny resolves global patterns of mushroom evolution.</title>
        <authorList>
            <person name="Varga T."/>
            <person name="Krizsan K."/>
            <person name="Foldi C."/>
            <person name="Dima B."/>
            <person name="Sanchez-Garcia M."/>
            <person name="Sanchez-Ramirez S."/>
            <person name="Szollosi G.J."/>
            <person name="Szarkandi J.G."/>
            <person name="Papp V."/>
            <person name="Albert L."/>
            <person name="Andreopoulos W."/>
            <person name="Angelini C."/>
            <person name="Antonin V."/>
            <person name="Barry K.W."/>
            <person name="Bougher N.L."/>
            <person name="Buchanan P."/>
            <person name="Buyck B."/>
            <person name="Bense V."/>
            <person name="Catcheside P."/>
            <person name="Chovatia M."/>
            <person name="Cooper J."/>
            <person name="Damon W."/>
            <person name="Desjardin D."/>
            <person name="Finy P."/>
            <person name="Geml J."/>
            <person name="Haridas S."/>
            <person name="Hughes K."/>
            <person name="Justo A."/>
            <person name="Karasinski D."/>
            <person name="Kautmanova I."/>
            <person name="Kiss B."/>
            <person name="Kocsube S."/>
            <person name="Kotiranta H."/>
            <person name="LaButti K.M."/>
            <person name="Lechner B.E."/>
            <person name="Liimatainen K."/>
            <person name="Lipzen A."/>
            <person name="Lukacs Z."/>
            <person name="Mihaltcheva S."/>
            <person name="Morgado L.N."/>
            <person name="Niskanen T."/>
            <person name="Noordeloos M.E."/>
            <person name="Ohm R.A."/>
            <person name="Ortiz-Santana B."/>
            <person name="Ovrebo C."/>
            <person name="Racz N."/>
            <person name="Riley R."/>
            <person name="Savchenko A."/>
            <person name="Shiryaev A."/>
            <person name="Soop K."/>
            <person name="Spirin V."/>
            <person name="Szebenyi C."/>
            <person name="Tomsovsky M."/>
            <person name="Tulloss R.E."/>
            <person name="Uehling J."/>
            <person name="Grigoriev I.V."/>
            <person name="Vagvolgyi C."/>
            <person name="Papp T."/>
            <person name="Martin F.M."/>
            <person name="Miettinen O."/>
            <person name="Hibbett D.S."/>
            <person name="Nagy L.G."/>
        </authorList>
    </citation>
    <scope>NUCLEOTIDE SEQUENCE [LARGE SCALE GENOMIC DNA]</scope>
    <source>
        <strain evidence="6 7">CBS 962.96</strain>
    </source>
</reference>
<dbReference type="PROSITE" id="PS51746">
    <property type="entry name" value="PPM_2"/>
    <property type="match status" value="1"/>
</dbReference>
<gene>
    <name evidence="6" type="ORF">K435DRAFT_776373</name>
</gene>
<keyword evidence="7" id="KW-1185">Reference proteome</keyword>
<evidence type="ECO:0000256" key="1">
    <source>
        <dbReference type="ARBA" id="ARBA00022723"/>
    </source>
</evidence>
<dbReference type="InterPro" id="IPR036457">
    <property type="entry name" value="PPM-type-like_dom_sf"/>
</dbReference>
<dbReference type="EMBL" id="ML179100">
    <property type="protein sequence ID" value="THV00719.1"/>
    <property type="molecule type" value="Genomic_DNA"/>
</dbReference>
<dbReference type="Proteomes" id="UP000297245">
    <property type="component" value="Unassembled WGS sequence"/>
</dbReference>
<organism evidence="6 7">
    <name type="scientific">Dendrothele bispora (strain CBS 962.96)</name>
    <dbReference type="NCBI Taxonomy" id="1314807"/>
    <lineage>
        <taxon>Eukaryota</taxon>
        <taxon>Fungi</taxon>
        <taxon>Dikarya</taxon>
        <taxon>Basidiomycota</taxon>
        <taxon>Agaricomycotina</taxon>
        <taxon>Agaricomycetes</taxon>
        <taxon>Agaricomycetidae</taxon>
        <taxon>Agaricales</taxon>
        <taxon>Agaricales incertae sedis</taxon>
        <taxon>Dendrothele</taxon>
    </lineage>
</organism>
<evidence type="ECO:0000259" key="5">
    <source>
        <dbReference type="PROSITE" id="PS51746"/>
    </source>
</evidence>
<accession>A0A4S8MF19</accession>
<keyword evidence="2 4" id="KW-0378">Hydrolase</keyword>
<dbReference type="SMART" id="SM00332">
    <property type="entry name" value="PP2Cc"/>
    <property type="match status" value="1"/>
</dbReference>
<evidence type="ECO:0000313" key="6">
    <source>
        <dbReference type="EMBL" id="THV00719.1"/>
    </source>
</evidence>
<evidence type="ECO:0000313" key="7">
    <source>
        <dbReference type="Proteomes" id="UP000297245"/>
    </source>
</evidence>
<proteinExistence type="inferred from homology"/>
<dbReference type="PROSITE" id="PS01032">
    <property type="entry name" value="PPM_1"/>
    <property type="match status" value="1"/>
</dbReference>
<evidence type="ECO:0000256" key="2">
    <source>
        <dbReference type="ARBA" id="ARBA00022801"/>
    </source>
</evidence>
<dbReference type="InterPro" id="IPR001932">
    <property type="entry name" value="PPM-type_phosphatase-like_dom"/>
</dbReference>
<evidence type="ECO:0000256" key="3">
    <source>
        <dbReference type="ARBA" id="ARBA00022912"/>
    </source>
</evidence>
<comment type="similarity">
    <text evidence="4">Belongs to the PP2C family.</text>
</comment>
<dbReference type="Pfam" id="PF00481">
    <property type="entry name" value="PP2C"/>
    <property type="match status" value="1"/>
</dbReference>
<dbReference type="PANTHER" id="PTHR13832">
    <property type="entry name" value="PROTEIN PHOSPHATASE 2C"/>
    <property type="match status" value="1"/>
</dbReference>
<dbReference type="GO" id="GO:0046872">
    <property type="term" value="F:metal ion binding"/>
    <property type="evidence" value="ECO:0007669"/>
    <property type="project" value="UniProtKB-KW"/>
</dbReference>
<dbReference type="OrthoDB" id="19329at2759"/>
<dbReference type="Gene3D" id="3.60.40.10">
    <property type="entry name" value="PPM-type phosphatase domain"/>
    <property type="match status" value="1"/>
</dbReference>
<protein>
    <submittedName>
        <fullName evidence="6">Protein serine/threonine phosphatase 2C</fullName>
    </submittedName>
</protein>
<dbReference type="InterPro" id="IPR000222">
    <property type="entry name" value="PP2C_BS"/>
</dbReference>
<keyword evidence="3 4" id="KW-0904">Protein phosphatase</keyword>
<dbReference type="CDD" id="cd00143">
    <property type="entry name" value="PP2Cc"/>
    <property type="match status" value="1"/>
</dbReference>
<evidence type="ECO:0000256" key="4">
    <source>
        <dbReference type="RuleBase" id="RU003465"/>
    </source>
</evidence>
<dbReference type="GO" id="GO:0004722">
    <property type="term" value="F:protein serine/threonine phosphatase activity"/>
    <property type="evidence" value="ECO:0007669"/>
    <property type="project" value="InterPro"/>
</dbReference>
<dbReference type="SUPFAM" id="SSF81606">
    <property type="entry name" value="PP2C-like"/>
    <property type="match status" value="1"/>
</dbReference>
<name>A0A4S8MF19_DENBC</name>
<dbReference type="AlphaFoldDB" id="A0A4S8MF19"/>
<keyword evidence="1" id="KW-0479">Metal-binding</keyword>
<sequence>MKDSYTNVDDVDVGPGTRSFVSPTGTRYFIESYDDTKPPATYHLAPRPTLQALFDGKCTGTLTRRALESGNRNGVKISSASFQAYKKRNEDRVFIHEFGEGLLFGVFDGHGGDALSEHASRTLPPLLASALLEALANVSGDHPDLESENSASDTSLHRVAAVEATLVTTFQQFDATLLKNVLDVISSKPSEEWTKEEAVKMMELHKDVVRKAITGTTALVGFLASNRRDLWVASLGDCEALVGKDIERKNQHFEALNELHNCKNPAELERIKNEHPDEKSLVSPQGRVLRALAVTRALGDMMFKVDPEISHRILKYSAPCFVSSQTISEWCTVHKTPPYISSTPSVRHYFVDAGDVFVLASDGLRDSLQAQVKDVTVSKQERAELFTVLAHVGEESPNLRNGLDQSFSHWQEKIGHGFLKDKEEQNVAKRVIENVLFGVDDRKMARELTMEFAQSTAMPHLQDDISVIVVNVVR</sequence>